<dbReference type="AlphaFoldDB" id="A0A9I9EH78"/>
<accession>A0A9I9EH78</accession>
<protein>
    <recommendedName>
        <fullName evidence="2">CACTA en-spm transposon protein</fullName>
    </recommendedName>
</protein>
<reference evidence="1" key="1">
    <citation type="submission" date="2023-03" db="UniProtKB">
        <authorList>
            <consortium name="EnsemblPlants"/>
        </authorList>
    </citation>
    <scope>IDENTIFICATION</scope>
</reference>
<dbReference type="EnsemblPlants" id="MELO3C033707.2.1">
    <property type="protein sequence ID" value="MELO3C033707.2.1"/>
    <property type="gene ID" value="MELO3C033707.2"/>
</dbReference>
<dbReference type="Gramene" id="MELO3C033707.2.1">
    <property type="protein sequence ID" value="MELO3C033707.2.1"/>
    <property type="gene ID" value="MELO3C033707.2"/>
</dbReference>
<proteinExistence type="predicted"/>
<name>A0A9I9EH78_CUCME</name>
<sequence length="115" mass="12810">MSTGIMSSSYTCHNFLETNAMFLEFEDALDNFRGGSSSVGDNARSFSQQLGTPTPRRLHGRIPMVIAPGVEKPIFPHVVRFSQTIGVCVRKTFPVRCLKWADSGREYIKIVKGDL</sequence>
<organism evidence="1">
    <name type="scientific">Cucumis melo</name>
    <name type="common">Muskmelon</name>
    <dbReference type="NCBI Taxonomy" id="3656"/>
    <lineage>
        <taxon>Eukaryota</taxon>
        <taxon>Viridiplantae</taxon>
        <taxon>Streptophyta</taxon>
        <taxon>Embryophyta</taxon>
        <taxon>Tracheophyta</taxon>
        <taxon>Spermatophyta</taxon>
        <taxon>Magnoliopsida</taxon>
        <taxon>eudicotyledons</taxon>
        <taxon>Gunneridae</taxon>
        <taxon>Pentapetalae</taxon>
        <taxon>rosids</taxon>
        <taxon>fabids</taxon>
        <taxon>Cucurbitales</taxon>
        <taxon>Cucurbitaceae</taxon>
        <taxon>Benincaseae</taxon>
        <taxon>Cucumis</taxon>
    </lineage>
</organism>
<evidence type="ECO:0008006" key="2">
    <source>
        <dbReference type="Google" id="ProtNLM"/>
    </source>
</evidence>
<evidence type="ECO:0000313" key="1">
    <source>
        <dbReference type="EnsemblPlants" id="MELO3C033707.2.1"/>
    </source>
</evidence>